<dbReference type="PROSITE" id="PS51257">
    <property type="entry name" value="PROKAR_LIPOPROTEIN"/>
    <property type="match status" value="1"/>
</dbReference>
<protein>
    <submittedName>
        <fullName evidence="1">Uncharacterized protein</fullName>
    </submittedName>
</protein>
<organism evidence="1 2">
    <name type="scientific">Snuella sedimenti</name>
    <dbReference type="NCBI Taxonomy" id="2798802"/>
    <lineage>
        <taxon>Bacteria</taxon>
        <taxon>Pseudomonadati</taxon>
        <taxon>Bacteroidota</taxon>
        <taxon>Flavobacteriia</taxon>
        <taxon>Flavobacteriales</taxon>
        <taxon>Flavobacteriaceae</taxon>
        <taxon>Snuella</taxon>
    </lineage>
</organism>
<evidence type="ECO:0000313" key="1">
    <source>
        <dbReference type="EMBL" id="MBJ6366847.1"/>
    </source>
</evidence>
<sequence>MLKQIFKYTIISVIFSFFVGSCTKDVDFDQINDFEIYPVLESSLVHLDEPASRFYIDGYEVAVIQDSVSIDVFNNQFAIDNLIKAELVLEMTNSINRGLDVQVDFFDAANQLRHAFTVSVAPSPNNEEIVSQHTEVFEGNSLIALKQTTKLILTLRTRSGSPINEGTPGRIGLKSKGVFYLKIDNSI</sequence>
<proteinExistence type="predicted"/>
<accession>A0A8J7IZS6</accession>
<dbReference type="Proteomes" id="UP000610931">
    <property type="component" value="Unassembled WGS sequence"/>
</dbReference>
<gene>
    <name evidence="1" type="ORF">JF259_01980</name>
</gene>
<dbReference type="RefSeq" id="WP_199112720.1">
    <property type="nucleotide sequence ID" value="NZ_JAELVQ010000002.1"/>
</dbReference>
<comment type="caution">
    <text evidence="1">The sequence shown here is derived from an EMBL/GenBank/DDBJ whole genome shotgun (WGS) entry which is preliminary data.</text>
</comment>
<keyword evidence="2" id="KW-1185">Reference proteome</keyword>
<name>A0A8J7IZS6_9FLAO</name>
<dbReference type="AlphaFoldDB" id="A0A8J7IZS6"/>
<dbReference type="EMBL" id="JAELVQ010000002">
    <property type="protein sequence ID" value="MBJ6366847.1"/>
    <property type="molecule type" value="Genomic_DNA"/>
</dbReference>
<reference evidence="1" key="1">
    <citation type="submission" date="2020-12" db="EMBL/GenBank/DDBJ databases">
        <title>Snuella sp. nov., isolated from sediment in Incheon.</title>
        <authorList>
            <person name="Kim W."/>
        </authorList>
    </citation>
    <scope>NUCLEOTIDE SEQUENCE</scope>
    <source>
        <strain evidence="1">CAU 1569</strain>
    </source>
</reference>
<evidence type="ECO:0000313" key="2">
    <source>
        <dbReference type="Proteomes" id="UP000610931"/>
    </source>
</evidence>